<dbReference type="FunFam" id="3.40.50.11320:FF:000001">
    <property type="entry name" value="Carboxypeptidase"/>
    <property type="match status" value="1"/>
</dbReference>
<dbReference type="GO" id="GO:0005576">
    <property type="term" value="C:extracellular region"/>
    <property type="evidence" value="ECO:0007669"/>
    <property type="project" value="UniProtKB-SubCell"/>
</dbReference>
<dbReference type="Pfam" id="PF00450">
    <property type="entry name" value="Peptidase_S10"/>
    <property type="match status" value="1"/>
</dbReference>
<keyword evidence="5 10" id="KW-0645">Protease</keyword>
<dbReference type="InterPro" id="IPR018202">
    <property type="entry name" value="Ser_caboxypep_ser_AS"/>
</dbReference>
<evidence type="ECO:0000256" key="2">
    <source>
        <dbReference type="ARBA" id="ARBA00009431"/>
    </source>
</evidence>
<keyword evidence="13" id="KW-1185">Reference proteome</keyword>
<keyword evidence="4 10" id="KW-0121">Carboxypeptidase</keyword>
<dbReference type="SUPFAM" id="SSF53474">
    <property type="entry name" value="alpha/beta-Hydrolases"/>
    <property type="match status" value="1"/>
</dbReference>
<dbReference type="Gene3D" id="3.40.50.11320">
    <property type="match status" value="1"/>
</dbReference>
<gene>
    <name evidence="12" type="ORF">LSAT_V11C800446180</name>
</gene>
<evidence type="ECO:0000256" key="4">
    <source>
        <dbReference type="ARBA" id="ARBA00022645"/>
    </source>
</evidence>
<dbReference type="GO" id="GO:0006508">
    <property type="term" value="P:proteolysis"/>
    <property type="evidence" value="ECO:0007669"/>
    <property type="project" value="UniProtKB-KW"/>
</dbReference>
<evidence type="ECO:0000256" key="6">
    <source>
        <dbReference type="ARBA" id="ARBA00022729"/>
    </source>
</evidence>
<evidence type="ECO:0000256" key="3">
    <source>
        <dbReference type="ARBA" id="ARBA00022525"/>
    </source>
</evidence>
<feature type="chain" id="PRO_5040532620" description="Carboxypeptidase" evidence="10">
    <location>
        <begin position="19"/>
        <end position="652"/>
    </location>
</feature>
<dbReference type="FunFam" id="3.40.50.1820:FF:000030">
    <property type="entry name" value="Carboxypeptidase"/>
    <property type="match status" value="1"/>
</dbReference>
<comment type="caution">
    <text evidence="12">The sequence shown here is derived from an EMBL/GenBank/DDBJ whole genome shotgun (WGS) entry which is preliminary data.</text>
</comment>
<dbReference type="EMBL" id="NBSK02000008">
    <property type="protein sequence ID" value="KAJ0189021.1"/>
    <property type="molecule type" value="Genomic_DNA"/>
</dbReference>
<dbReference type="InterPro" id="IPR004332">
    <property type="entry name" value="Transposase_MuDR"/>
</dbReference>
<evidence type="ECO:0000313" key="13">
    <source>
        <dbReference type="Proteomes" id="UP000235145"/>
    </source>
</evidence>
<dbReference type="Proteomes" id="UP000235145">
    <property type="component" value="Unassembled WGS sequence"/>
</dbReference>
<dbReference type="Pfam" id="PF03108">
    <property type="entry name" value="DBD_Tnp_Mut"/>
    <property type="match status" value="1"/>
</dbReference>
<comment type="similarity">
    <text evidence="2 10">Belongs to the peptidase S10 family.</text>
</comment>
<accession>A0A9R1WVE0</accession>
<keyword evidence="6 10" id="KW-0732">Signal</keyword>
<evidence type="ECO:0000256" key="10">
    <source>
        <dbReference type="RuleBase" id="RU361156"/>
    </source>
</evidence>
<dbReference type="EC" id="3.4.16.-" evidence="10"/>
<dbReference type="PANTHER" id="PTHR11802">
    <property type="entry name" value="SERINE PROTEASE FAMILY S10 SERINE CARBOXYPEPTIDASE"/>
    <property type="match status" value="1"/>
</dbReference>
<dbReference type="PROSITE" id="PS00131">
    <property type="entry name" value="CARBOXYPEPT_SER_SER"/>
    <property type="match status" value="1"/>
</dbReference>
<dbReference type="Gene3D" id="3.40.50.1820">
    <property type="entry name" value="alpha/beta hydrolase"/>
    <property type="match status" value="1"/>
</dbReference>
<dbReference type="GO" id="GO:0004185">
    <property type="term" value="F:serine-type carboxypeptidase activity"/>
    <property type="evidence" value="ECO:0000318"/>
    <property type="project" value="GO_Central"/>
</dbReference>
<keyword evidence="3" id="KW-0964">Secreted</keyword>
<comment type="subcellular location">
    <subcellularLocation>
        <location evidence="1">Secreted</location>
    </subcellularLocation>
</comment>
<dbReference type="AlphaFoldDB" id="A0A9R1WVE0"/>
<sequence>MKLIAAFCLLALFGLTNADIQADKLYELLKAKRSRNSPVVNTWSATDEATNEYSPVYIPPQDGLAEQDKIGSLPGQPSGVDFNQYSGYVTVNPTAGRALFYYFVESPTDSSNKPLVLWLNGGPGCSSMIGAMSELGPFRITNDGKSLFRNDYAWSNVANMLFLESPAGVGFSYSNTTSDYDHAGDKNTADDAYIFIVNWLERFPQYKTRDFYITGESYAGHYVPQLAFNIVFNNKKTNQTIVNIKGIAIGNAWIDDETSEKGMYDYWWTHAINSDATHDAILKYCDFANETSTDMCDKSTNKAWDEMGNVDIYNIYAPICLNPDLRNASTTGSINAFDPCWQYTLVNYLNNSAVQKELHVKPTSWDVCSDVIPGWNDSPVTILPTIKYLIENGQRIWVFRQAGDTDARVPITSSRYSVNALDLPIVTAWRPWYLNKEVGGYLEAYQGLLLITVRGAGHTVPSYQPQRALTLFSSDDEPVEAEEENARVELDDEENTDESSDEDEIIYSIHNPKVKWNVMKPVIGERYESRHELKLCLTNYSIYKGYKIRFKKCDSVRLVAMCASDPEKCPFIVRASWMRTEKSLQVKKMNDRHTCVRNFSSSRLMNPTWLAKQFVKVLVRKPKSKCKEMQTIIQSKFHCNVSWSKCYRPLTF</sequence>
<dbReference type="PRINTS" id="PR00724">
    <property type="entry name" value="CRBOXYPTASEC"/>
</dbReference>
<organism evidence="12 13">
    <name type="scientific">Lactuca sativa</name>
    <name type="common">Garden lettuce</name>
    <dbReference type="NCBI Taxonomy" id="4236"/>
    <lineage>
        <taxon>Eukaryota</taxon>
        <taxon>Viridiplantae</taxon>
        <taxon>Streptophyta</taxon>
        <taxon>Embryophyta</taxon>
        <taxon>Tracheophyta</taxon>
        <taxon>Spermatophyta</taxon>
        <taxon>Magnoliopsida</taxon>
        <taxon>eudicotyledons</taxon>
        <taxon>Gunneridae</taxon>
        <taxon>Pentapetalae</taxon>
        <taxon>asterids</taxon>
        <taxon>campanulids</taxon>
        <taxon>Asterales</taxon>
        <taxon>Asteraceae</taxon>
        <taxon>Cichorioideae</taxon>
        <taxon>Cichorieae</taxon>
        <taxon>Lactucinae</taxon>
        <taxon>Lactuca</taxon>
    </lineage>
</organism>
<keyword evidence="8" id="KW-1015">Disulfide bond</keyword>
<proteinExistence type="inferred from homology"/>
<dbReference type="InterPro" id="IPR033124">
    <property type="entry name" value="Ser_caboxypep_his_AS"/>
</dbReference>
<evidence type="ECO:0000313" key="12">
    <source>
        <dbReference type="EMBL" id="KAJ0189021.1"/>
    </source>
</evidence>
<dbReference type="PANTHER" id="PTHR11802:SF511">
    <property type="entry name" value="CARBOXYPEPTIDASE"/>
    <property type="match status" value="1"/>
</dbReference>
<protein>
    <recommendedName>
        <fullName evidence="10">Carboxypeptidase</fullName>
        <ecNumber evidence="10">3.4.16.-</ecNumber>
    </recommendedName>
</protein>
<dbReference type="InterPro" id="IPR001563">
    <property type="entry name" value="Peptidase_S10"/>
</dbReference>
<evidence type="ECO:0000256" key="8">
    <source>
        <dbReference type="ARBA" id="ARBA00023157"/>
    </source>
</evidence>
<evidence type="ECO:0000256" key="1">
    <source>
        <dbReference type="ARBA" id="ARBA00004613"/>
    </source>
</evidence>
<dbReference type="PROSITE" id="PS00560">
    <property type="entry name" value="CARBOXYPEPT_SER_HIS"/>
    <property type="match status" value="1"/>
</dbReference>
<evidence type="ECO:0000259" key="11">
    <source>
        <dbReference type="Pfam" id="PF03108"/>
    </source>
</evidence>
<dbReference type="Gene3D" id="6.10.250.940">
    <property type="match status" value="1"/>
</dbReference>
<keyword evidence="7 10" id="KW-0378">Hydrolase</keyword>
<feature type="domain" description="Transposase MuDR plant" evidence="11">
    <location>
        <begin position="522"/>
        <end position="586"/>
    </location>
</feature>
<dbReference type="InterPro" id="IPR029058">
    <property type="entry name" value="AB_hydrolase_fold"/>
</dbReference>
<name>A0A9R1WVE0_LACSA</name>
<evidence type="ECO:0000256" key="7">
    <source>
        <dbReference type="ARBA" id="ARBA00022801"/>
    </source>
</evidence>
<evidence type="ECO:0000256" key="9">
    <source>
        <dbReference type="ARBA" id="ARBA00023180"/>
    </source>
</evidence>
<keyword evidence="9" id="KW-0325">Glycoprotein</keyword>
<reference evidence="12 13" key="1">
    <citation type="journal article" date="2017" name="Nat. Commun.">
        <title>Genome assembly with in vitro proximity ligation data and whole-genome triplication in lettuce.</title>
        <authorList>
            <person name="Reyes-Chin-Wo S."/>
            <person name="Wang Z."/>
            <person name="Yang X."/>
            <person name="Kozik A."/>
            <person name="Arikit S."/>
            <person name="Song C."/>
            <person name="Xia L."/>
            <person name="Froenicke L."/>
            <person name="Lavelle D.O."/>
            <person name="Truco M.J."/>
            <person name="Xia R."/>
            <person name="Zhu S."/>
            <person name="Xu C."/>
            <person name="Xu H."/>
            <person name="Xu X."/>
            <person name="Cox K."/>
            <person name="Korf I."/>
            <person name="Meyers B.C."/>
            <person name="Michelmore R.W."/>
        </authorList>
    </citation>
    <scope>NUCLEOTIDE SEQUENCE [LARGE SCALE GENOMIC DNA]</scope>
    <source>
        <strain evidence="13">cv. Salinas</strain>
        <tissue evidence="12">Seedlings</tissue>
    </source>
</reference>
<feature type="signal peptide" evidence="10">
    <location>
        <begin position="1"/>
        <end position="18"/>
    </location>
</feature>
<evidence type="ECO:0000256" key="5">
    <source>
        <dbReference type="ARBA" id="ARBA00022670"/>
    </source>
</evidence>